<comment type="caution">
    <text evidence="1">The sequence shown here is derived from an EMBL/GenBank/DDBJ whole genome shotgun (WGS) entry which is preliminary data.</text>
</comment>
<organism evidence="1 2">
    <name type="scientific">Vagococcus elongatus</name>
    <dbReference type="NCBI Taxonomy" id="180344"/>
    <lineage>
        <taxon>Bacteria</taxon>
        <taxon>Bacillati</taxon>
        <taxon>Bacillota</taxon>
        <taxon>Bacilli</taxon>
        <taxon>Lactobacillales</taxon>
        <taxon>Enterococcaceae</taxon>
        <taxon>Vagococcus</taxon>
    </lineage>
</organism>
<reference evidence="1 2" key="1">
    <citation type="submission" date="2017-05" db="EMBL/GenBank/DDBJ databases">
        <title>Vagococcus spp. assemblies.</title>
        <authorList>
            <person name="Gulvik C.A."/>
        </authorList>
    </citation>
    <scope>NUCLEOTIDE SEQUENCE [LARGE SCALE GENOMIC DNA]</scope>
    <source>
        <strain evidence="1 2">CCUG 51432</strain>
    </source>
</reference>
<evidence type="ECO:0000313" key="1">
    <source>
        <dbReference type="EMBL" id="RSU15752.1"/>
    </source>
</evidence>
<dbReference type="RefSeq" id="WP_126806491.1">
    <property type="nucleotide sequence ID" value="NZ_NGKA01000001.1"/>
</dbReference>
<evidence type="ECO:0000313" key="2">
    <source>
        <dbReference type="Proteomes" id="UP000287605"/>
    </source>
</evidence>
<sequence length="72" mass="8163">MSYYEEDFILRQAKIVADGFAKFVTQESMDNIFYTKGESDGELYEDALGKLNLRGSLRKGDKKMKGQSNTGK</sequence>
<name>A0A430B607_9ENTE</name>
<accession>A0A430B607</accession>
<proteinExistence type="predicted"/>
<dbReference type="OrthoDB" id="2194991at2"/>
<dbReference type="EMBL" id="NGKA01000001">
    <property type="protein sequence ID" value="RSU15752.1"/>
    <property type="molecule type" value="Genomic_DNA"/>
</dbReference>
<protein>
    <submittedName>
        <fullName evidence="1">Uncharacterized protein</fullName>
    </submittedName>
</protein>
<keyword evidence="2" id="KW-1185">Reference proteome</keyword>
<dbReference type="AlphaFoldDB" id="A0A430B607"/>
<dbReference type="Proteomes" id="UP000287605">
    <property type="component" value="Unassembled WGS sequence"/>
</dbReference>
<gene>
    <name evidence="1" type="ORF">CBF29_01385</name>
</gene>